<organism evidence="3 4">
    <name type="scientific">Micrococcus flavus</name>
    <dbReference type="NCBI Taxonomy" id="384602"/>
    <lineage>
        <taxon>Bacteria</taxon>
        <taxon>Bacillati</taxon>
        <taxon>Actinomycetota</taxon>
        <taxon>Actinomycetes</taxon>
        <taxon>Micrococcales</taxon>
        <taxon>Micrococcaceae</taxon>
        <taxon>Micrococcus</taxon>
    </lineage>
</organism>
<proteinExistence type="predicted"/>
<evidence type="ECO:0000313" key="4">
    <source>
        <dbReference type="Proteomes" id="UP000560081"/>
    </source>
</evidence>
<accession>A0A4Y8X4Z0</accession>
<reference evidence="3 4" key="1">
    <citation type="submission" date="2020-08" db="EMBL/GenBank/DDBJ databases">
        <title>Sequencing the genomes of 1000 actinobacteria strains.</title>
        <authorList>
            <person name="Klenk H.-P."/>
        </authorList>
    </citation>
    <scope>NUCLEOTIDE SEQUENCE [LARGE SCALE GENOMIC DNA]</scope>
    <source>
        <strain evidence="3 4">DSM 19079</strain>
    </source>
</reference>
<feature type="region of interest" description="Disordered" evidence="1">
    <location>
        <begin position="1"/>
        <end position="44"/>
    </location>
</feature>
<evidence type="ECO:0000313" key="3">
    <source>
        <dbReference type="EMBL" id="MBB4883189.1"/>
    </source>
</evidence>
<protein>
    <submittedName>
        <fullName evidence="3">Putative membrane protein YqjE</fullName>
    </submittedName>
</protein>
<feature type="region of interest" description="Disordered" evidence="1">
    <location>
        <begin position="186"/>
        <end position="229"/>
    </location>
</feature>
<name>A0A4Y8X4Z0_9MICC</name>
<dbReference type="EMBL" id="JACHMC010000001">
    <property type="protein sequence ID" value="MBB4883189.1"/>
    <property type="molecule type" value="Genomic_DNA"/>
</dbReference>
<keyword evidence="4" id="KW-1185">Reference proteome</keyword>
<feature type="transmembrane region" description="Helical" evidence="2">
    <location>
        <begin position="116"/>
        <end position="137"/>
    </location>
</feature>
<evidence type="ECO:0000256" key="2">
    <source>
        <dbReference type="SAM" id="Phobius"/>
    </source>
</evidence>
<keyword evidence="2" id="KW-0472">Membrane</keyword>
<sequence length="327" mass="35043">MSHAAPTGTASQTSTGAHQQHPTGAHAHAGVRAPRPTTPVTTQTRASSLSDLLGALVRLLPLQLKDELSLAKGHLASKGKKVGIGAALAVLGLGLLALMLVALVVALIGAFADPTFWFPALMVALVFLVLGLVLAGVGAMQIKGAMPLVPQETVRNLEYDLGYLKEGNDFDPAEYDRLKAERKEAQRIEKQRAAERKKIEEEENKKARKNGLAAPHPDQDDASEDEVRRRAELRRRHLGDIRSGLEERTSVKGNVAAFTAQRKLRGATPDTAHATDQTAPYTGAARAGEQVASAEDYVKDRWQPLALLGASGTAFAVLASRLRGRRD</sequence>
<keyword evidence="2" id="KW-1133">Transmembrane helix</keyword>
<dbReference type="AlphaFoldDB" id="A0A4Y8X4Z0"/>
<comment type="caution">
    <text evidence="3">The sequence shown here is derived from an EMBL/GenBank/DDBJ whole genome shotgun (WGS) entry which is preliminary data.</text>
</comment>
<evidence type="ECO:0000256" key="1">
    <source>
        <dbReference type="SAM" id="MobiDB-lite"/>
    </source>
</evidence>
<keyword evidence="2" id="KW-0812">Transmembrane</keyword>
<feature type="compositionally biased region" description="Low complexity" evidence="1">
    <location>
        <begin position="31"/>
        <end position="44"/>
    </location>
</feature>
<dbReference type="Proteomes" id="UP000560081">
    <property type="component" value="Unassembled WGS sequence"/>
</dbReference>
<dbReference type="Pfam" id="PF07332">
    <property type="entry name" value="Phage_holin_3_6"/>
    <property type="match status" value="1"/>
</dbReference>
<gene>
    <name evidence="3" type="ORF">BJ976_001540</name>
</gene>
<feature type="transmembrane region" description="Helical" evidence="2">
    <location>
        <begin position="82"/>
        <end position="110"/>
    </location>
</feature>
<feature type="compositionally biased region" description="Polar residues" evidence="1">
    <location>
        <begin position="8"/>
        <end position="22"/>
    </location>
</feature>
<dbReference type="InterPro" id="IPR009937">
    <property type="entry name" value="Phage_holin_3_6"/>
</dbReference>
<feature type="compositionally biased region" description="Basic and acidic residues" evidence="1">
    <location>
        <begin position="186"/>
        <end position="205"/>
    </location>
</feature>
<dbReference type="OrthoDB" id="4943943at2"/>
<dbReference type="RefSeq" id="WP_135029185.1">
    <property type="nucleotide sequence ID" value="NZ_BMLA01000002.1"/>
</dbReference>